<evidence type="ECO:0000256" key="3">
    <source>
        <dbReference type="ARBA" id="ARBA00034247"/>
    </source>
</evidence>
<proteinExistence type="predicted"/>
<dbReference type="Gene3D" id="3.40.50.2300">
    <property type="match status" value="1"/>
</dbReference>
<dbReference type="GO" id="GO:0005886">
    <property type="term" value="C:plasma membrane"/>
    <property type="evidence" value="ECO:0007669"/>
    <property type="project" value="TreeGrafter"/>
</dbReference>
<dbReference type="InterPro" id="IPR029787">
    <property type="entry name" value="Nucleotide_cyclase"/>
</dbReference>
<evidence type="ECO:0000313" key="8">
    <source>
        <dbReference type="EMBL" id="MDW6003581.1"/>
    </source>
</evidence>
<dbReference type="EMBL" id="FXXI01000001">
    <property type="protein sequence ID" value="SMR99627.1"/>
    <property type="molecule type" value="Genomic_DNA"/>
</dbReference>
<dbReference type="OrthoDB" id="9812260at2"/>
<feature type="region of interest" description="Disordered" evidence="5">
    <location>
        <begin position="304"/>
        <end position="323"/>
    </location>
</feature>
<feature type="compositionally biased region" description="Polar residues" evidence="5">
    <location>
        <begin position="304"/>
        <end position="313"/>
    </location>
</feature>
<dbReference type="Pfam" id="PF00990">
    <property type="entry name" value="GGDEF"/>
    <property type="match status" value="1"/>
</dbReference>
<dbReference type="InterPro" id="IPR000160">
    <property type="entry name" value="GGDEF_dom"/>
</dbReference>
<evidence type="ECO:0000259" key="7">
    <source>
        <dbReference type="PROSITE" id="PS50887"/>
    </source>
</evidence>
<dbReference type="Pfam" id="PF00072">
    <property type="entry name" value="Response_reg"/>
    <property type="match status" value="1"/>
</dbReference>
<dbReference type="RefSeq" id="WP_087479639.1">
    <property type="nucleotide sequence ID" value="NZ_AP024883.1"/>
</dbReference>
<dbReference type="PROSITE" id="PS50887">
    <property type="entry name" value="GGDEF"/>
    <property type="match status" value="1"/>
</dbReference>
<evidence type="ECO:0000259" key="6">
    <source>
        <dbReference type="PROSITE" id="PS50110"/>
    </source>
</evidence>
<name>A0A1Y6IPQ3_9VIBR</name>
<keyword evidence="8" id="KW-0808">Transferase</keyword>
<dbReference type="GO" id="GO:0043709">
    <property type="term" value="P:cell adhesion involved in single-species biofilm formation"/>
    <property type="evidence" value="ECO:0007669"/>
    <property type="project" value="TreeGrafter"/>
</dbReference>
<comment type="cofactor">
    <cofactor evidence="1">
        <name>Mg(2+)</name>
        <dbReference type="ChEBI" id="CHEBI:18420"/>
    </cofactor>
</comment>
<organism evidence="9 10">
    <name type="scientific">Vibrio mangrovi</name>
    <dbReference type="NCBI Taxonomy" id="474394"/>
    <lineage>
        <taxon>Bacteria</taxon>
        <taxon>Pseudomonadati</taxon>
        <taxon>Pseudomonadota</taxon>
        <taxon>Gammaproteobacteria</taxon>
        <taxon>Vibrionales</taxon>
        <taxon>Vibrionaceae</taxon>
        <taxon>Vibrio</taxon>
    </lineage>
</organism>
<evidence type="ECO:0000256" key="2">
    <source>
        <dbReference type="ARBA" id="ARBA00012528"/>
    </source>
</evidence>
<dbReference type="Gene3D" id="3.30.70.270">
    <property type="match status" value="1"/>
</dbReference>
<protein>
    <recommendedName>
        <fullName evidence="2">diguanylate cyclase</fullName>
        <ecNumber evidence="2">2.7.7.65</ecNumber>
    </recommendedName>
</protein>
<keyword evidence="8" id="KW-0548">Nucleotidyltransferase</keyword>
<dbReference type="Proteomes" id="UP000196125">
    <property type="component" value="Unassembled WGS sequence"/>
</dbReference>
<dbReference type="PANTHER" id="PTHR45138">
    <property type="entry name" value="REGULATORY COMPONENTS OF SENSORY TRANSDUCTION SYSTEM"/>
    <property type="match status" value="1"/>
</dbReference>
<evidence type="ECO:0000256" key="1">
    <source>
        <dbReference type="ARBA" id="ARBA00001946"/>
    </source>
</evidence>
<feature type="compositionally biased region" description="Basic and acidic residues" evidence="5">
    <location>
        <begin position="314"/>
        <end position="323"/>
    </location>
</feature>
<dbReference type="NCBIfam" id="TIGR00254">
    <property type="entry name" value="GGDEF"/>
    <property type="match status" value="1"/>
</dbReference>
<keyword evidence="4" id="KW-0597">Phosphoprotein</keyword>
<sequence length="323" mass="36602">MLEELELRYNHARILIVDDDPINLELLKGCLSDTFQIDLVENGMEALKRATLTMPDLILLDVMMEGIDGWEVCRTMKSSPTLAHIPIIFITSLDDDETQIRCWQAGCADYITKPFNFVTLEHRVKMHMRYKITTELLTTMSTRDSLTGLSNRRSLESDYLTIKGLCRRNGQPLSLLMIDIDNFKQYNDIYGHLKGDKCLQQVADTLKKSIKRVSDRVFRYGGEEFTVLLPNTNQEGARRIASTLLSAISEQTLEHKSAPLGYLTISIGGATFDWAHLPEQLEEALEAADQALYEAKHSGKNRSVLTQINLTKTSNEKTDSPTR</sequence>
<evidence type="ECO:0000256" key="4">
    <source>
        <dbReference type="PROSITE-ProRule" id="PRU00169"/>
    </source>
</evidence>
<dbReference type="SUPFAM" id="SSF52172">
    <property type="entry name" value="CheY-like"/>
    <property type="match status" value="1"/>
</dbReference>
<feature type="domain" description="GGDEF" evidence="7">
    <location>
        <begin position="171"/>
        <end position="308"/>
    </location>
</feature>
<dbReference type="InterPro" id="IPR043128">
    <property type="entry name" value="Rev_trsase/Diguanyl_cyclase"/>
</dbReference>
<dbReference type="PANTHER" id="PTHR45138:SF9">
    <property type="entry name" value="DIGUANYLATE CYCLASE DGCM-RELATED"/>
    <property type="match status" value="1"/>
</dbReference>
<feature type="domain" description="Response regulatory" evidence="6">
    <location>
        <begin position="13"/>
        <end position="128"/>
    </location>
</feature>
<dbReference type="SMART" id="SM00267">
    <property type="entry name" value="GGDEF"/>
    <property type="match status" value="1"/>
</dbReference>
<dbReference type="EMBL" id="JAWRCO010000001">
    <property type="protein sequence ID" value="MDW6003581.1"/>
    <property type="molecule type" value="Genomic_DNA"/>
</dbReference>
<dbReference type="InterPro" id="IPR001789">
    <property type="entry name" value="Sig_transdc_resp-reg_receiver"/>
</dbReference>
<feature type="modified residue" description="4-aspartylphosphate" evidence="4">
    <location>
        <position position="61"/>
    </location>
</feature>
<dbReference type="AlphaFoldDB" id="A0A1Y6IPQ3"/>
<gene>
    <name evidence="9" type="primary">pleD_3</name>
    <name evidence="8" type="ORF">SBX37_12050</name>
    <name evidence="9" type="ORF">VIM7927_00854</name>
</gene>
<evidence type="ECO:0000313" key="9">
    <source>
        <dbReference type="EMBL" id="SMR99627.1"/>
    </source>
</evidence>
<dbReference type="EC" id="2.7.7.65" evidence="2"/>
<dbReference type="SMART" id="SM00448">
    <property type="entry name" value="REC"/>
    <property type="match status" value="1"/>
</dbReference>
<dbReference type="PROSITE" id="PS50110">
    <property type="entry name" value="RESPONSE_REGULATORY"/>
    <property type="match status" value="1"/>
</dbReference>
<evidence type="ECO:0000256" key="5">
    <source>
        <dbReference type="SAM" id="MobiDB-lite"/>
    </source>
</evidence>
<dbReference type="InterPro" id="IPR011006">
    <property type="entry name" value="CheY-like_superfamily"/>
</dbReference>
<dbReference type="GO" id="GO:1902201">
    <property type="term" value="P:negative regulation of bacterial-type flagellum-dependent cell motility"/>
    <property type="evidence" value="ECO:0007669"/>
    <property type="project" value="TreeGrafter"/>
</dbReference>
<keyword evidence="11" id="KW-1185">Reference proteome</keyword>
<comment type="catalytic activity">
    <reaction evidence="3">
        <text>2 GTP = 3',3'-c-di-GMP + 2 diphosphate</text>
        <dbReference type="Rhea" id="RHEA:24898"/>
        <dbReference type="ChEBI" id="CHEBI:33019"/>
        <dbReference type="ChEBI" id="CHEBI:37565"/>
        <dbReference type="ChEBI" id="CHEBI:58805"/>
        <dbReference type="EC" id="2.7.7.65"/>
    </reaction>
</comment>
<dbReference type="FunFam" id="3.30.70.270:FF:000001">
    <property type="entry name" value="Diguanylate cyclase domain protein"/>
    <property type="match status" value="1"/>
</dbReference>
<dbReference type="GO" id="GO:0052621">
    <property type="term" value="F:diguanylate cyclase activity"/>
    <property type="evidence" value="ECO:0007669"/>
    <property type="project" value="UniProtKB-EC"/>
</dbReference>
<dbReference type="Proteomes" id="UP001283366">
    <property type="component" value="Unassembled WGS sequence"/>
</dbReference>
<evidence type="ECO:0000313" key="10">
    <source>
        <dbReference type="Proteomes" id="UP000196125"/>
    </source>
</evidence>
<reference evidence="8 11" key="2">
    <citation type="submission" date="2023-11" db="EMBL/GenBank/DDBJ databases">
        <title>Plant-associative lifestyle of Vibrio porteresiae and its evolutionary dynamics.</title>
        <authorList>
            <person name="Rameshkumar N."/>
            <person name="Kirti K."/>
        </authorList>
    </citation>
    <scope>NUCLEOTIDE SEQUENCE [LARGE SCALE GENOMIC DNA]</scope>
    <source>
        <strain evidence="8 11">MSSRF38</strain>
    </source>
</reference>
<dbReference type="GO" id="GO:0000160">
    <property type="term" value="P:phosphorelay signal transduction system"/>
    <property type="evidence" value="ECO:0007669"/>
    <property type="project" value="InterPro"/>
</dbReference>
<dbReference type="SUPFAM" id="SSF55073">
    <property type="entry name" value="Nucleotide cyclase"/>
    <property type="match status" value="1"/>
</dbReference>
<accession>A0A1Y6IPQ3</accession>
<dbReference type="CDD" id="cd01949">
    <property type="entry name" value="GGDEF"/>
    <property type="match status" value="1"/>
</dbReference>
<reference evidence="9 10" key="1">
    <citation type="submission" date="2017-05" db="EMBL/GenBank/DDBJ databases">
        <authorList>
            <person name="Song R."/>
            <person name="Chenine A.L."/>
            <person name="Ruprecht R.M."/>
        </authorList>
    </citation>
    <scope>NUCLEOTIDE SEQUENCE [LARGE SCALE GENOMIC DNA]</scope>
    <source>
        <strain evidence="9 10">CECT 7927</strain>
    </source>
</reference>
<evidence type="ECO:0000313" key="11">
    <source>
        <dbReference type="Proteomes" id="UP001283366"/>
    </source>
</evidence>
<dbReference type="InterPro" id="IPR050469">
    <property type="entry name" value="Diguanylate_Cyclase"/>
</dbReference>